<dbReference type="PANTHER" id="PTHR10492">
    <property type="match status" value="1"/>
</dbReference>
<dbReference type="InterPro" id="IPR010285">
    <property type="entry name" value="DNA_helicase_pif1-like_DEAD"/>
</dbReference>
<evidence type="ECO:0000259" key="2">
    <source>
        <dbReference type="Pfam" id="PF05970"/>
    </source>
</evidence>
<dbReference type="Pfam" id="PF05970">
    <property type="entry name" value="PIF1"/>
    <property type="match status" value="1"/>
</dbReference>
<dbReference type="EC" id="5.6.2.3" evidence="1"/>
<organism evidence="3 4">
    <name type="scientific">Ancylostoma caninum</name>
    <name type="common">Dog hookworm</name>
    <dbReference type="NCBI Taxonomy" id="29170"/>
    <lineage>
        <taxon>Eukaryota</taxon>
        <taxon>Metazoa</taxon>
        <taxon>Ecdysozoa</taxon>
        <taxon>Nematoda</taxon>
        <taxon>Chromadorea</taxon>
        <taxon>Rhabditida</taxon>
        <taxon>Rhabditina</taxon>
        <taxon>Rhabditomorpha</taxon>
        <taxon>Strongyloidea</taxon>
        <taxon>Ancylostomatidae</taxon>
        <taxon>Ancylostomatinae</taxon>
        <taxon>Ancylostoma</taxon>
    </lineage>
</organism>
<name>A0A368G256_ANCCA</name>
<keyword evidence="4" id="KW-1185">Reference proteome</keyword>
<evidence type="ECO:0000313" key="3">
    <source>
        <dbReference type="EMBL" id="RCN38553.1"/>
    </source>
</evidence>
<accession>A0A368G256</accession>
<gene>
    <name evidence="3" type="ORF">ANCCAN_15539</name>
</gene>
<keyword evidence="1" id="KW-0234">DNA repair</keyword>
<dbReference type="GO" id="GO:0000723">
    <property type="term" value="P:telomere maintenance"/>
    <property type="evidence" value="ECO:0007669"/>
    <property type="project" value="InterPro"/>
</dbReference>
<dbReference type="GO" id="GO:0006310">
    <property type="term" value="P:DNA recombination"/>
    <property type="evidence" value="ECO:0007669"/>
    <property type="project" value="UniProtKB-KW"/>
</dbReference>
<dbReference type="GO" id="GO:0006281">
    <property type="term" value="P:DNA repair"/>
    <property type="evidence" value="ECO:0007669"/>
    <property type="project" value="UniProtKB-KW"/>
</dbReference>
<dbReference type="GO" id="GO:0016887">
    <property type="term" value="F:ATP hydrolysis activity"/>
    <property type="evidence" value="ECO:0007669"/>
    <property type="project" value="RHEA"/>
</dbReference>
<dbReference type="EMBL" id="JOJR01000391">
    <property type="protein sequence ID" value="RCN38553.1"/>
    <property type="molecule type" value="Genomic_DNA"/>
</dbReference>
<dbReference type="AlphaFoldDB" id="A0A368G256"/>
<keyword evidence="1" id="KW-0378">Hydrolase</keyword>
<keyword evidence="1" id="KW-0347">Helicase</keyword>
<keyword evidence="1" id="KW-0227">DNA damage</keyword>
<dbReference type="SUPFAM" id="SSF52540">
    <property type="entry name" value="P-loop containing nucleoside triphosphate hydrolases"/>
    <property type="match status" value="1"/>
</dbReference>
<keyword evidence="1" id="KW-0067">ATP-binding</keyword>
<dbReference type="STRING" id="29170.A0A368G256"/>
<comment type="caution">
    <text evidence="3">The sequence shown here is derived from an EMBL/GenBank/DDBJ whole genome shotgun (WGS) entry which is preliminary data.</text>
</comment>
<dbReference type="GO" id="GO:0005524">
    <property type="term" value="F:ATP binding"/>
    <property type="evidence" value="ECO:0007669"/>
    <property type="project" value="UniProtKB-KW"/>
</dbReference>
<sequence>MDRVRSGNGGVFFLDAPGGTGKTFLINLLLAEIRKQNRVALAVASSGIAATLLHGGRTAHSALKHPLDLARSETPVCNISRGSGKAEVLKLCKVIVWDECTMAHKRALEALDRTLQDIRGNNRLMGGAVVVLAGDFRQTLPVIPRSIPADELNACLKASYLWRHVHKMTLTTNMRVHLQGDLGAQSFAQQLLQLGDGKLPVDPDTDLVSFPSDFCTTVASLEELIGKFSRTLATTLEVTTGFAIEQF</sequence>
<dbReference type="GO" id="GO:0043139">
    <property type="term" value="F:5'-3' DNA helicase activity"/>
    <property type="evidence" value="ECO:0007669"/>
    <property type="project" value="UniProtKB-EC"/>
</dbReference>
<comment type="similarity">
    <text evidence="1">Belongs to the helicase family.</text>
</comment>
<dbReference type="Gene3D" id="3.40.50.300">
    <property type="entry name" value="P-loop containing nucleotide triphosphate hydrolases"/>
    <property type="match status" value="1"/>
</dbReference>
<comment type="cofactor">
    <cofactor evidence="1">
        <name>Mg(2+)</name>
        <dbReference type="ChEBI" id="CHEBI:18420"/>
    </cofactor>
</comment>
<dbReference type="OrthoDB" id="10056572at2759"/>
<dbReference type="InterPro" id="IPR027417">
    <property type="entry name" value="P-loop_NTPase"/>
</dbReference>
<evidence type="ECO:0000256" key="1">
    <source>
        <dbReference type="RuleBase" id="RU363044"/>
    </source>
</evidence>
<dbReference type="Proteomes" id="UP000252519">
    <property type="component" value="Unassembled WGS sequence"/>
</dbReference>
<reference evidence="3 4" key="1">
    <citation type="submission" date="2014-10" db="EMBL/GenBank/DDBJ databases">
        <title>Draft genome of the hookworm Ancylostoma caninum.</title>
        <authorList>
            <person name="Mitreva M."/>
        </authorList>
    </citation>
    <scope>NUCLEOTIDE SEQUENCE [LARGE SCALE GENOMIC DNA]</scope>
    <source>
        <strain evidence="3 4">Baltimore</strain>
    </source>
</reference>
<evidence type="ECO:0000313" key="4">
    <source>
        <dbReference type="Proteomes" id="UP000252519"/>
    </source>
</evidence>
<keyword evidence="1" id="KW-0233">DNA recombination</keyword>
<feature type="domain" description="DNA helicase Pif1-like DEAD-box helicase" evidence="2">
    <location>
        <begin position="2"/>
        <end position="200"/>
    </location>
</feature>
<dbReference type="PANTHER" id="PTHR10492:SF57">
    <property type="entry name" value="ATP-DEPENDENT DNA HELICASE"/>
    <property type="match status" value="1"/>
</dbReference>
<comment type="catalytic activity">
    <reaction evidence="1">
        <text>ATP + H2O = ADP + phosphate + H(+)</text>
        <dbReference type="Rhea" id="RHEA:13065"/>
        <dbReference type="ChEBI" id="CHEBI:15377"/>
        <dbReference type="ChEBI" id="CHEBI:15378"/>
        <dbReference type="ChEBI" id="CHEBI:30616"/>
        <dbReference type="ChEBI" id="CHEBI:43474"/>
        <dbReference type="ChEBI" id="CHEBI:456216"/>
        <dbReference type="EC" id="5.6.2.3"/>
    </reaction>
</comment>
<protein>
    <recommendedName>
        <fullName evidence="1">ATP-dependent DNA helicase</fullName>
        <ecNumber evidence="1">5.6.2.3</ecNumber>
    </recommendedName>
</protein>
<keyword evidence="1" id="KW-0547">Nucleotide-binding</keyword>
<proteinExistence type="inferred from homology"/>